<gene>
    <name evidence="6" type="ORF">ACFO1S_02085</name>
</gene>
<dbReference type="Gene3D" id="3.40.190.10">
    <property type="entry name" value="Periplasmic binding protein-like II"/>
    <property type="match status" value="1"/>
</dbReference>
<dbReference type="InterPro" id="IPR006059">
    <property type="entry name" value="SBP"/>
</dbReference>
<sequence>MRKFTWILAAMTAFAALLSGCSSRDELPLEEKENAVIQIGYLSEEAFENRYANVLQREYPKLKYDIVPMLEVYRGRLPLSEWLRDHHIDLLYVPSHLFQAAIDDGQLRPLEPLMEQTGYSIENRVPAVIELTKLYGNGSLYGLPPYFSGRALAYNRELFDQAGVGYPKDGMSWESLLEVASRFPQGLSLTDRDSWDWIHNMGSTTGLRVYDSASGTPSFNAEAWLPIWQKAIRLIETGSVTFDDINDKPFLRGERAMAVIDNTQLRELEQTGSTMRWELVTMPANPAVPDYGPDLSTEGFFAIPQAASVPDDAWEVMRFLLSERVEKWVASEQYGLFSTLTSQLGLNEEEKQRRAVFHRLRPTLPDSRHSLPDGLRELAAETARQLVEGKQPIDQSVLDKLQEQAERWLQTASALEG</sequence>
<evidence type="ECO:0000256" key="3">
    <source>
        <dbReference type="ARBA" id="ARBA00022448"/>
    </source>
</evidence>
<evidence type="ECO:0000256" key="5">
    <source>
        <dbReference type="SAM" id="SignalP"/>
    </source>
</evidence>
<proteinExistence type="inferred from homology"/>
<comment type="caution">
    <text evidence="6">The sequence shown here is derived from an EMBL/GenBank/DDBJ whole genome shotgun (WGS) entry which is preliminary data.</text>
</comment>
<evidence type="ECO:0000256" key="2">
    <source>
        <dbReference type="ARBA" id="ARBA00008520"/>
    </source>
</evidence>
<keyword evidence="7" id="KW-1185">Reference proteome</keyword>
<dbReference type="PROSITE" id="PS51257">
    <property type="entry name" value="PROKAR_LIPOPROTEIN"/>
    <property type="match status" value="1"/>
</dbReference>
<organism evidence="6 7">
    <name type="scientific">Cohnella boryungensis</name>
    <dbReference type="NCBI Taxonomy" id="768479"/>
    <lineage>
        <taxon>Bacteria</taxon>
        <taxon>Bacillati</taxon>
        <taxon>Bacillota</taxon>
        <taxon>Bacilli</taxon>
        <taxon>Bacillales</taxon>
        <taxon>Paenibacillaceae</taxon>
        <taxon>Cohnella</taxon>
    </lineage>
</organism>
<keyword evidence="4 5" id="KW-0732">Signal</keyword>
<dbReference type="SUPFAM" id="SSF53850">
    <property type="entry name" value="Periplasmic binding protein-like II"/>
    <property type="match status" value="1"/>
</dbReference>
<feature type="signal peptide" evidence="5">
    <location>
        <begin position="1"/>
        <end position="15"/>
    </location>
</feature>
<feature type="chain" id="PRO_5045220002" evidence="5">
    <location>
        <begin position="16"/>
        <end position="417"/>
    </location>
</feature>
<evidence type="ECO:0000256" key="4">
    <source>
        <dbReference type="ARBA" id="ARBA00022729"/>
    </source>
</evidence>
<dbReference type="PANTHER" id="PTHR43649:SF31">
    <property type="entry name" value="SN-GLYCEROL-3-PHOSPHATE-BINDING PERIPLASMIC PROTEIN UGPB"/>
    <property type="match status" value="1"/>
</dbReference>
<dbReference type="EMBL" id="JBHSED010000003">
    <property type="protein sequence ID" value="MFC4302227.1"/>
    <property type="molecule type" value="Genomic_DNA"/>
</dbReference>
<comment type="subcellular location">
    <subcellularLocation>
        <location evidence="1">Cell envelope</location>
    </subcellularLocation>
</comment>
<protein>
    <submittedName>
        <fullName evidence="6">ABC transporter substrate-binding protein</fullName>
    </submittedName>
</protein>
<dbReference type="PANTHER" id="PTHR43649">
    <property type="entry name" value="ARABINOSE-BINDING PROTEIN-RELATED"/>
    <property type="match status" value="1"/>
</dbReference>
<dbReference type="Proteomes" id="UP001595755">
    <property type="component" value="Unassembled WGS sequence"/>
</dbReference>
<evidence type="ECO:0000256" key="1">
    <source>
        <dbReference type="ARBA" id="ARBA00004196"/>
    </source>
</evidence>
<comment type="similarity">
    <text evidence="2">Belongs to the bacterial solute-binding protein 1 family.</text>
</comment>
<keyword evidence="3" id="KW-0813">Transport</keyword>
<dbReference type="InterPro" id="IPR050490">
    <property type="entry name" value="Bact_solute-bd_prot1"/>
</dbReference>
<accession>A0ABV8S469</accession>
<reference evidence="7" key="1">
    <citation type="journal article" date="2019" name="Int. J. Syst. Evol. Microbiol.">
        <title>The Global Catalogue of Microorganisms (GCM) 10K type strain sequencing project: providing services to taxonomists for standard genome sequencing and annotation.</title>
        <authorList>
            <consortium name="The Broad Institute Genomics Platform"/>
            <consortium name="The Broad Institute Genome Sequencing Center for Infectious Disease"/>
            <person name="Wu L."/>
            <person name="Ma J."/>
        </authorList>
    </citation>
    <scope>NUCLEOTIDE SEQUENCE [LARGE SCALE GENOMIC DNA]</scope>
    <source>
        <strain evidence="7">CGMCC 4.1641</strain>
    </source>
</reference>
<dbReference type="RefSeq" id="WP_204600891.1">
    <property type="nucleotide sequence ID" value="NZ_JBHSED010000003.1"/>
</dbReference>
<evidence type="ECO:0000313" key="7">
    <source>
        <dbReference type="Proteomes" id="UP001595755"/>
    </source>
</evidence>
<evidence type="ECO:0000313" key="6">
    <source>
        <dbReference type="EMBL" id="MFC4302227.1"/>
    </source>
</evidence>
<dbReference type="Pfam" id="PF01547">
    <property type="entry name" value="SBP_bac_1"/>
    <property type="match status" value="1"/>
</dbReference>
<name>A0ABV8S469_9BACL</name>